<dbReference type="Gene3D" id="1.10.287.1490">
    <property type="match status" value="2"/>
</dbReference>
<feature type="region of interest" description="Disordered" evidence="2">
    <location>
        <begin position="413"/>
        <end position="435"/>
    </location>
</feature>
<organism evidence="3 4">
    <name type="scientific">Ostreococcus lucimarinus (strain CCE9901)</name>
    <dbReference type="NCBI Taxonomy" id="436017"/>
    <lineage>
        <taxon>Eukaryota</taxon>
        <taxon>Viridiplantae</taxon>
        <taxon>Chlorophyta</taxon>
        <taxon>Mamiellophyceae</taxon>
        <taxon>Mamiellales</taxon>
        <taxon>Bathycoccaceae</taxon>
        <taxon>Ostreococcus</taxon>
    </lineage>
</organism>
<dbReference type="InterPro" id="IPR001680">
    <property type="entry name" value="WD40_rpt"/>
</dbReference>
<dbReference type="PANTHER" id="PTHR45615:SF80">
    <property type="entry name" value="GRIP DOMAIN-CONTAINING PROTEIN"/>
    <property type="match status" value="1"/>
</dbReference>
<dbReference type="InterPro" id="IPR015943">
    <property type="entry name" value="WD40/YVTN_repeat-like_dom_sf"/>
</dbReference>
<feature type="coiled-coil region" evidence="1">
    <location>
        <begin position="754"/>
        <end position="988"/>
    </location>
</feature>
<keyword evidence="4" id="KW-1185">Reference proteome</keyword>
<dbReference type="Gramene" id="ABO96034">
    <property type="protein sequence ID" value="ABO96034"/>
    <property type="gene ID" value="OSTLU_15401"/>
</dbReference>
<dbReference type="KEGG" id="olu:OSTLU_15401"/>
<dbReference type="HOGENOM" id="CLU_266621_0_0_1"/>
<dbReference type="Gene3D" id="2.130.10.10">
    <property type="entry name" value="YVTN repeat-like/Quinoprotein amine dehydrogenase"/>
    <property type="match status" value="1"/>
</dbReference>
<keyword evidence="1" id="KW-0175">Coiled coil</keyword>
<feature type="coiled-coil region" evidence="1">
    <location>
        <begin position="1015"/>
        <end position="1042"/>
    </location>
</feature>
<evidence type="ECO:0000313" key="3">
    <source>
        <dbReference type="EMBL" id="ABO96034.1"/>
    </source>
</evidence>
<gene>
    <name evidence="3" type="ORF">OSTLU_15401</name>
</gene>
<dbReference type="GeneID" id="5001742"/>
<reference evidence="3 4" key="1">
    <citation type="journal article" date="2007" name="Proc. Natl. Acad. Sci. U.S.A.">
        <title>The tiny eukaryote Ostreococcus provides genomic insights into the paradox of plankton speciation.</title>
        <authorList>
            <person name="Palenik B."/>
            <person name="Grimwood J."/>
            <person name="Aerts A."/>
            <person name="Rouze P."/>
            <person name="Salamov A."/>
            <person name="Putnam N."/>
            <person name="Dupont C."/>
            <person name="Jorgensen R."/>
            <person name="Derelle E."/>
            <person name="Rombauts S."/>
            <person name="Zhou K."/>
            <person name="Otillar R."/>
            <person name="Merchant S.S."/>
            <person name="Podell S."/>
            <person name="Gaasterland T."/>
            <person name="Napoli C."/>
            <person name="Gendler K."/>
            <person name="Manuell A."/>
            <person name="Tai V."/>
            <person name="Vallon O."/>
            <person name="Piganeau G."/>
            <person name="Jancek S."/>
            <person name="Heijde M."/>
            <person name="Jabbari K."/>
            <person name="Bowler C."/>
            <person name="Lohr M."/>
            <person name="Robbens S."/>
            <person name="Werner G."/>
            <person name="Dubchak I."/>
            <person name="Pazour G.J."/>
            <person name="Ren Q."/>
            <person name="Paulsen I."/>
            <person name="Delwiche C."/>
            <person name="Schmutz J."/>
            <person name="Rokhsar D."/>
            <person name="Van de Peer Y."/>
            <person name="Moreau H."/>
            <person name="Grigoriev I.V."/>
        </authorList>
    </citation>
    <scope>NUCLEOTIDE SEQUENCE [LARGE SCALE GENOMIC DNA]</scope>
    <source>
        <strain evidence="3 4">CCE9901</strain>
    </source>
</reference>
<dbReference type="EMBL" id="CP000585">
    <property type="protein sequence ID" value="ABO96034.1"/>
    <property type="molecule type" value="Genomic_DNA"/>
</dbReference>
<feature type="region of interest" description="Disordered" evidence="2">
    <location>
        <begin position="1"/>
        <end position="22"/>
    </location>
</feature>
<feature type="compositionally biased region" description="Polar residues" evidence="2">
    <location>
        <begin position="1"/>
        <end position="14"/>
    </location>
</feature>
<dbReference type="Proteomes" id="UP000001568">
    <property type="component" value="Chromosome 5"/>
</dbReference>
<dbReference type="SUPFAM" id="SSF57997">
    <property type="entry name" value="Tropomyosin"/>
    <property type="match status" value="1"/>
</dbReference>
<evidence type="ECO:0000256" key="2">
    <source>
        <dbReference type="SAM" id="MobiDB-lite"/>
    </source>
</evidence>
<dbReference type="SMART" id="SM00320">
    <property type="entry name" value="WD40"/>
    <property type="match status" value="3"/>
</dbReference>
<dbReference type="OMA" id="RAWAHAK"/>
<evidence type="ECO:0000256" key="1">
    <source>
        <dbReference type="SAM" id="Coils"/>
    </source>
</evidence>
<proteinExistence type="predicted"/>
<dbReference type="PANTHER" id="PTHR45615">
    <property type="entry name" value="MYOSIN HEAVY CHAIN, NON-MUSCLE"/>
    <property type="match status" value="1"/>
</dbReference>
<protein>
    <submittedName>
        <fullName evidence="3">Uncharacterized protein</fullName>
    </submittedName>
</protein>
<feature type="coiled-coil region" evidence="1">
    <location>
        <begin position="485"/>
        <end position="600"/>
    </location>
</feature>
<dbReference type="AlphaFoldDB" id="A4RXF4"/>
<dbReference type="SUPFAM" id="SSF50978">
    <property type="entry name" value="WD40 repeat-like"/>
    <property type="match status" value="1"/>
</dbReference>
<feature type="compositionally biased region" description="Basic and acidic residues" evidence="2">
    <location>
        <begin position="423"/>
        <end position="433"/>
    </location>
</feature>
<feature type="coiled-coil region" evidence="1">
    <location>
        <begin position="667"/>
        <end position="725"/>
    </location>
</feature>
<dbReference type="RefSeq" id="XP_001417741.1">
    <property type="nucleotide sequence ID" value="XM_001417704.1"/>
</dbReference>
<evidence type="ECO:0000313" key="4">
    <source>
        <dbReference type="Proteomes" id="UP000001568"/>
    </source>
</evidence>
<dbReference type="OrthoDB" id="10255522at2759"/>
<sequence length="1242" mass="135672">MVTSKDGTRVTSASERGDAATRDARTGVVTMELENGVDAVALWCLGMLTSGELVGGDDVGRIFVWEDGERFPIWRFASTAESAPMPGKAKRLKPSEGPPDRVHAVSGWVHRSTGKEFVVSGNGHGILSLWTVRVGKPVAEFGPDDGGHRGAIHTVCDNEGVIVTGGADGRVLAWYVNEEGQLLGPPEELSVHGHHTGAVLCAASIRPGFVCTGGVDGRALVWDIKARAVLFECPGTKSAGAVRSLAFDGNGVLYVGCALSQISRWELPSDEFLSSRSRDELPLLTRNMSSENISQAVPHSVSAPTPKRDVAAEELSLADTIKTLDAVRKECERLRESDRSRASKVIGLEKELVTVNKSLANVGEENQRLRAKVDSMAPTPSVAPKDDEIEALRKKCDKMENIARKQKTKIEELKGELQSAESSRAEDQKRATDELEASNEKLAGLHKELEEALAGAQGEGLSVEDMMAAAEKALLSPEPATSEASQEMMRELHSVREELQLSKQDVASAEQTIAKLRTQHDVLTARAKEIEEQSQSLSQSQDAKVATLREDVTSLREKLGSKDAELDDLRKQLGEAKKRAEALDRERLELTAQCEETSRHHKDVDASNAEVTRMREKFENAVTKGKGFQEEGKKLRAELEAKHVELAQAQDVSTSMRARVTELMASLDAANEKVTDGLRLLAQKEEEVARSASTLKTVENAAKELNTAKAETAKLQQKFDNAVKKGKGYQSECGALTARLKERESALSASNASKAQVESQLAAAVAEIELVRSELETRLDDVQRNSTKDTEELNSLRERLHDAEARLRAAEDTKGSAIAEREGKISALEKQINESDANFERMRTELAARDEERDRLISQIKSSEAAQEELQKLRSSIESYETEMVSLKTAIDTAKTKFANAVKKGKGFQEDANKLRDELAAKDAELAHARGESASVDTHRAELAASLDAANAKISDGLRLLAQKENEISGLAAELKAVQSRCTTLEEDISKRDAKKNDEIEQDVRGQRWLEEQARAAAESQVRDLAEENERLKQEVAAAAAAAQDAWQVAASHGVRPGDSRPVSEVGSPVREGYGHRARSLYQQPTYRGAMSMVHERNDMVVPREDYDRVKERCVKLKRDLEAAKQAAKEAVQQVINRLELEVMAKIHAESSAKAAEAECDRAWAHAKDALATAREMQKQPARQLAVAEASSVKPQPPPGTRAAVAMERQNGNGVVVIRQEHLASIVAALLSFIIGTWFAKF</sequence>
<feature type="coiled-coil region" evidence="1">
    <location>
        <begin position="1107"/>
        <end position="1138"/>
    </location>
</feature>
<name>A4RXF4_OSTLU</name>
<accession>A4RXF4</accession>
<dbReference type="InterPro" id="IPR036322">
    <property type="entry name" value="WD40_repeat_dom_sf"/>
</dbReference>